<reference evidence="1" key="1">
    <citation type="journal article" date="2015" name="PeerJ">
        <title>First genomic representation of candidate bacterial phylum KSB3 points to enhanced environmental sensing as a trigger of wastewater bulking.</title>
        <authorList>
            <person name="Sekiguchi Y."/>
            <person name="Ohashi A."/>
            <person name="Parks D.H."/>
            <person name="Yamauchi T."/>
            <person name="Tyson G.W."/>
            <person name="Hugenholtz P."/>
        </authorList>
    </citation>
    <scope>NUCLEOTIDE SEQUENCE [LARGE SCALE GENOMIC DNA]</scope>
</reference>
<evidence type="ECO:0000313" key="1">
    <source>
        <dbReference type="EMBL" id="GAK55965.1"/>
    </source>
</evidence>
<name>A0A081BUG0_VECG1</name>
<gene>
    <name evidence="1" type="ORF">U27_02926</name>
</gene>
<dbReference type="AlphaFoldDB" id="A0A081BUG0"/>
<protein>
    <submittedName>
        <fullName evidence="1">Uncharacterized protein</fullName>
    </submittedName>
</protein>
<sequence length="109" mass="13215">MNSRNNFQKLAKDLFDLFGKERIEDIFRDELIEELIRSNGEVDIMLMRNLSKEIAKMNIYLKTLEEFIEEQKQNEIKRVDQEAKKLPEAQRARLYAWDNFTPWEGNIYR</sequence>
<dbReference type="HOGENOM" id="CLU_2178641_0_0_0"/>
<dbReference type="STRING" id="1499967.U27_02926"/>
<dbReference type="Proteomes" id="UP000030661">
    <property type="component" value="Unassembled WGS sequence"/>
</dbReference>
<organism evidence="1">
    <name type="scientific">Vecturithrix granuli</name>
    <dbReference type="NCBI Taxonomy" id="1499967"/>
    <lineage>
        <taxon>Bacteria</taxon>
        <taxon>Candidatus Moduliflexota</taxon>
        <taxon>Candidatus Vecturitrichia</taxon>
        <taxon>Candidatus Vecturitrichales</taxon>
        <taxon>Candidatus Vecturitrichaceae</taxon>
        <taxon>Candidatus Vecturithrix</taxon>
    </lineage>
</organism>
<dbReference type="EMBL" id="DF820464">
    <property type="protein sequence ID" value="GAK55965.1"/>
    <property type="molecule type" value="Genomic_DNA"/>
</dbReference>
<proteinExistence type="predicted"/>
<evidence type="ECO:0000313" key="2">
    <source>
        <dbReference type="Proteomes" id="UP000030661"/>
    </source>
</evidence>
<accession>A0A081BUG0</accession>
<keyword evidence="2" id="KW-1185">Reference proteome</keyword>